<dbReference type="EMBL" id="JBHTKH010000007">
    <property type="protein sequence ID" value="MFD1055214.1"/>
    <property type="molecule type" value="Genomic_DNA"/>
</dbReference>
<proteinExistence type="predicted"/>
<name>A0ABW3N080_9MICO</name>
<sequence>MRATVTESGTATPTVAWSRYENLDLWATWSPQVQEVIAASRRLAPGLKGLVVGPLGVRLPFEVLTVDTEAMEWSWHVRFGLVHATLEHTVRAAPGGGSTSELVIHAPAYAVLTYRPVAAMALRSLVDA</sequence>
<dbReference type="InterPro" id="IPR019587">
    <property type="entry name" value="Polyketide_cyclase/dehydratase"/>
</dbReference>
<dbReference type="Gene3D" id="3.30.530.20">
    <property type="match status" value="1"/>
</dbReference>
<dbReference type="InterPro" id="IPR023393">
    <property type="entry name" value="START-like_dom_sf"/>
</dbReference>
<reference evidence="2" key="1">
    <citation type="journal article" date="2019" name="Int. J. Syst. Evol. Microbiol.">
        <title>The Global Catalogue of Microorganisms (GCM) 10K type strain sequencing project: providing services to taxonomists for standard genome sequencing and annotation.</title>
        <authorList>
            <consortium name="The Broad Institute Genomics Platform"/>
            <consortium name="The Broad Institute Genome Sequencing Center for Infectious Disease"/>
            <person name="Wu L."/>
            <person name="Ma J."/>
        </authorList>
    </citation>
    <scope>NUCLEOTIDE SEQUENCE [LARGE SCALE GENOMIC DNA]</scope>
    <source>
        <strain evidence="2">CCUG 57508</strain>
    </source>
</reference>
<gene>
    <name evidence="1" type="ORF">ACFQ2V_12930</name>
</gene>
<dbReference type="SUPFAM" id="SSF55961">
    <property type="entry name" value="Bet v1-like"/>
    <property type="match status" value="1"/>
</dbReference>
<organism evidence="1 2">
    <name type="scientific">Terrabacter terrigena</name>
    <dbReference type="NCBI Taxonomy" id="574718"/>
    <lineage>
        <taxon>Bacteria</taxon>
        <taxon>Bacillati</taxon>
        <taxon>Actinomycetota</taxon>
        <taxon>Actinomycetes</taxon>
        <taxon>Micrococcales</taxon>
        <taxon>Intrasporangiaceae</taxon>
        <taxon>Terrabacter</taxon>
    </lineage>
</organism>
<dbReference type="Pfam" id="PF10604">
    <property type="entry name" value="Polyketide_cyc2"/>
    <property type="match status" value="1"/>
</dbReference>
<accession>A0ABW3N080</accession>
<evidence type="ECO:0000313" key="1">
    <source>
        <dbReference type="EMBL" id="MFD1055214.1"/>
    </source>
</evidence>
<dbReference type="Proteomes" id="UP001597046">
    <property type="component" value="Unassembled WGS sequence"/>
</dbReference>
<dbReference type="RefSeq" id="WP_386053139.1">
    <property type="nucleotide sequence ID" value="NZ_JBHTKH010000007.1"/>
</dbReference>
<evidence type="ECO:0000313" key="2">
    <source>
        <dbReference type="Proteomes" id="UP001597046"/>
    </source>
</evidence>
<keyword evidence="2" id="KW-1185">Reference proteome</keyword>
<comment type="caution">
    <text evidence="1">The sequence shown here is derived from an EMBL/GenBank/DDBJ whole genome shotgun (WGS) entry which is preliminary data.</text>
</comment>
<protein>
    <submittedName>
        <fullName evidence="1">SRPBCC family protein</fullName>
    </submittedName>
</protein>